<proteinExistence type="predicted"/>
<protein>
    <recommendedName>
        <fullName evidence="3">Immunity protein 50 of polymorphic toxin system</fullName>
    </recommendedName>
</protein>
<sequence length="167" mass="18481">MKYVDLDATIGAVSGVMSPLVYLERLPEFAGDLPEGARAFATDPGHYDFHGKWCVKDLKLARVLLEPGTEYRERGHLELMFRHNCFKHEEDLIIRYAGVLSLHWDGPANPFVIGDIGVVALDEVLPHDEGCSHEIACHNATISVITADLTATWIDAECDQKPSQPAV</sequence>
<reference evidence="1 2" key="1">
    <citation type="submission" date="2019-02" db="EMBL/GenBank/DDBJ databases">
        <title>Genomic Encyclopedia of Type Strains, Phase IV (KMG-IV): sequencing the most valuable type-strain genomes for metagenomic binning, comparative biology and taxonomic classification.</title>
        <authorList>
            <person name="Goeker M."/>
        </authorList>
    </citation>
    <scope>NUCLEOTIDE SEQUENCE [LARGE SCALE GENOMIC DNA]</scope>
    <source>
        <strain evidence="1 2">DSM 101727</strain>
    </source>
</reference>
<evidence type="ECO:0000313" key="2">
    <source>
        <dbReference type="Proteomes" id="UP000294257"/>
    </source>
</evidence>
<gene>
    <name evidence="1" type="ORF">EV193_103499</name>
</gene>
<evidence type="ECO:0000313" key="1">
    <source>
        <dbReference type="EMBL" id="RZS41179.1"/>
    </source>
</evidence>
<dbReference type="OrthoDB" id="3871343at2"/>
<evidence type="ECO:0008006" key="3">
    <source>
        <dbReference type="Google" id="ProtNLM"/>
    </source>
</evidence>
<name>A0A4Q7KVW5_9PSEU</name>
<dbReference type="EMBL" id="SGWQ01000003">
    <property type="protein sequence ID" value="RZS41179.1"/>
    <property type="molecule type" value="Genomic_DNA"/>
</dbReference>
<dbReference type="Proteomes" id="UP000294257">
    <property type="component" value="Unassembled WGS sequence"/>
</dbReference>
<comment type="caution">
    <text evidence="1">The sequence shown here is derived from an EMBL/GenBank/DDBJ whole genome shotgun (WGS) entry which is preliminary data.</text>
</comment>
<keyword evidence="2" id="KW-1185">Reference proteome</keyword>
<dbReference type="AlphaFoldDB" id="A0A4Q7KVW5"/>
<dbReference type="RefSeq" id="WP_130344129.1">
    <property type="nucleotide sequence ID" value="NZ_SGWQ01000003.1"/>
</dbReference>
<organism evidence="1 2">
    <name type="scientific">Herbihabitans rhizosphaerae</name>
    <dbReference type="NCBI Taxonomy" id="1872711"/>
    <lineage>
        <taxon>Bacteria</taxon>
        <taxon>Bacillati</taxon>
        <taxon>Actinomycetota</taxon>
        <taxon>Actinomycetes</taxon>
        <taxon>Pseudonocardiales</taxon>
        <taxon>Pseudonocardiaceae</taxon>
        <taxon>Herbihabitans</taxon>
    </lineage>
</organism>
<accession>A0A4Q7KVW5</accession>